<reference evidence="2" key="1">
    <citation type="journal article" date="2008" name="BMC Genomics">
        <title>A conifer genomics resource of 200,000 spruce (Picea spp.) ESTs and 6,464 high-quality, sequence-finished full-length cDNAs for Sitka spruce (Picea sitchensis).</title>
        <authorList>
            <person name="Ralph S.G."/>
            <person name="Chun H.J."/>
            <person name="Kolosova N."/>
            <person name="Cooper D."/>
            <person name="Oddy C."/>
            <person name="Ritland C.E."/>
            <person name="Kirkpatrick R."/>
            <person name="Moore R."/>
            <person name="Barber S."/>
            <person name="Holt R.A."/>
            <person name="Jones S.J."/>
            <person name="Marra M.A."/>
            <person name="Douglas C.J."/>
            <person name="Ritland K."/>
            <person name="Bohlmann J."/>
        </authorList>
    </citation>
    <scope>NUCLEOTIDE SEQUENCE</scope>
    <source>
        <tissue evidence="3">Bark</tissue>
        <tissue evidence="2">Green portion of the leader tissue</tissue>
    </source>
</reference>
<dbReference type="PANTHER" id="PTHR35999:SF1">
    <property type="entry name" value="MITOCHONDRIAL IMPORT RECEPTOR SUBUNIT TOM6 HOMOLOG"/>
    <property type="match status" value="1"/>
</dbReference>
<dbReference type="EMBL" id="EF086003">
    <property type="protein sequence ID" value="ABK25295.1"/>
    <property type="molecule type" value="mRNA"/>
</dbReference>
<evidence type="ECO:0000256" key="1">
    <source>
        <dbReference type="SAM" id="Phobius"/>
    </source>
</evidence>
<dbReference type="EMBL" id="EF083911">
    <property type="protein sequence ID" value="ABK23244.1"/>
    <property type="molecule type" value="mRNA"/>
</dbReference>
<evidence type="ECO:0000313" key="3">
    <source>
        <dbReference type="EMBL" id="ABK23244.1"/>
    </source>
</evidence>
<evidence type="ECO:0008006" key="4">
    <source>
        <dbReference type="Google" id="ProtNLM"/>
    </source>
</evidence>
<sequence length="55" mass="6295">MFLGAIPRRPDKAAAYKQLRKHLTLLGIWVAAIRVAPYVAHFLAKDKDHELKLEL</sequence>
<proteinExistence type="evidence at transcript level"/>
<dbReference type="AlphaFoldDB" id="A9NJT1"/>
<dbReference type="EMBL" id="EF081493">
    <property type="protein sequence ID" value="ABK20892.1"/>
    <property type="molecule type" value="mRNA"/>
</dbReference>
<dbReference type="PANTHER" id="PTHR35999">
    <property type="entry name" value="MITOCHONDRIAL IMPORT RECEPTOR SUBUNIT TOM6 HOMOLOG"/>
    <property type="match status" value="1"/>
</dbReference>
<keyword evidence="1" id="KW-0472">Membrane</keyword>
<name>A9NJT1_PICSI</name>
<feature type="transmembrane region" description="Helical" evidence="1">
    <location>
        <begin position="23"/>
        <end position="44"/>
    </location>
</feature>
<organism evidence="2">
    <name type="scientific">Picea sitchensis</name>
    <name type="common">Sitka spruce</name>
    <name type="synonym">Pinus sitchensis</name>
    <dbReference type="NCBI Taxonomy" id="3332"/>
    <lineage>
        <taxon>Eukaryota</taxon>
        <taxon>Viridiplantae</taxon>
        <taxon>Streptophyta</taxon>
        <taxon>Embryophyta</taxon>
        <taxon>Tracheophyta</taxon>
        <taxon>Spermatophyta</taxon>
        <taxon>Pinopsida</taxon>
        <taxon>Pinidae</taxon>
        <taxon>Conifers I</taxon>
        <taxon>Pinales</taxon>
        <taxon>Pinaceae</taxon>
        <taxon>Picea</taxon>
    </lineage>
</organism>
<dbReference type="GO" id="GO:0005742">
    <property type="term" value="C:mitochondrial outer membrane translocase complex"/>
    <property type="evidence" value="ECO:0007669"/>
    <property type="project" value="InterPro"/>
</dbReference>
<evidence type="ECO:0000313" key="2">
    <source>
        <dbReference type="EMBL" id="ABK20892.1"/>
    </source>
</evidence>
<keyword evidence="1" id="KW-1133">Transmembrane helix</keyword>
<protein>
    <recommendedName>
        <fullName evidence="4">Mitochondrial import receptor subunit TOM6 homolog</fullName>
    </recommendedName>
</protein>
<accession>A9NJT1</accession>
<dbReference type="InterPro" id="IPR034554">
    <property type="entry name" value="TOM6_plants"/>
</dbReference>
<keyword evidence="1" id="KW-0812">Transmembrane</keyword>